<proteinExistence type="predicted"/>
<dbReference type="InterPro" id="IPR001279">
    <property type="entry name" value="Metallo-B-lactamas"/>
</dbReference>
<dbReference type="EMBL" id="JAUOTP010000004">
    <property type="protein sequence ID" value="MDO6415008.1"/>
    <property type="molecule type" value="Genomic_DNA"/>
</dbReference>
<gene>
    <name evidence="3" type="ORF">Q4F19_11505</name>
</gene>
<name>A0ABT8Y9J4_9SPHN</name>
<evidence type="ECO:0000259" key="2">
    <source>
        <dbReference type="SMART" id="SM00849"/>
    </source>
</evidence>
<protein>
    <submittedName>
        <fullName evidence="3">MBL fold metallo-hydrolase</fullName>
    </submittedName>
</protein>
<dbReference type="Proteomes" id="UP001169764">
    <property type="component" value="Unassembled WGS sequence"/>
</dbReference>
<comment type="caution">
    <text evidence="3">The sequence shown here is derived from an EMBL/GenBank/DDBJ whole genome shotgun (WGS) entry which is preliminary data.</text>
</comment>
<dbReference type="CDD" id="cd16280">
    <property type="entry name" value="metallo-hydrolase-like_MBL-fold"/>
    <property type="match status" value="1"/>
</dbReference>
<evidence type="ECO:0000313" key="4">
    <source>
        <dbReference type="Proteomes" id="UP001169764"/>
    </source>
</evidence>
<dbReference type="SMART" id="SM00849">
    <property type="entry name" value="Lactamase_B"/>
    <property type="match status" value="1"/>
</dbReference>
<dbReference type="RefSeq" id="WP_303542669.1">
    <property type="nucleotide sequence ID" value="NZ_JAUOTP010000004.1"/>
</dbReference>
<accession>A0ABT8Y9J4</accession>
<dbReference type="PANTHER" id="PTHR42951:SF17">
    <property type="entry name" value="METALLO-BETA-LACTAMASE DOMAIN-CONTAINING PROTEIN"/>
    <property type="match status" value="1"/>
</dbReference>
<sequence length="344" mass="36557">MKRASLATVAGVALAVLASPASLAQEAGRAPRAAADYPAPTAFPKANEAAVATHLSAARKIAGADLFADMAHRCIISPVYPVRVRGIQYDGKITPTKVFDQFYSVGQNAVSAYVLKTSAGLILFDTLDNADEAEHLLVPNMIALGLDPKQIKYIVLTHGHGDHYGGADWLQRTTGAKVIAAAADWAMMEKGSASGPFKDLVTPKRDMVIADGQTLTLGDTSIRFYVTPGHTPGTLSAIFAVTDHGQKHIVGFNGGTGGGRDEAGLRASIPAFGRWAELTKAAGVDTLIANHPLHAETLEREELIRHALPGDPNPFVIGADTYQRYVRVQQECARVQLARMGLTE</sequence>
<keyword evidence="4" id="KW-1185">Reference proteome</keyword>
<evidence type="ECO:0000313" key="3">
    <source>
        <dbReference type="EMBL" id="MDO6415008.1"/>
    </source>
</evidence>
<dbReference type="Pfam" id="PF00753">
    <property type="entry name" value="Lactamase_B"/>
    <property type="match status" value="1"/>
</dbReference>
<feature type="domain" description="Metallo-beta-lactamase" evidence="2">
    <location>
        <begin position="109"/>
        <end position="291"/>
    </location>
</feature>
<feature type="chain" id="PRO_5046156158" evidence="1">
    <location>
        <begin position="25"/>
        <end position="344"/>
    </location>
</feature>
<evidence type="ECO:0000256" key="1">
    <source>
        <dbReference type="SAM" id="SignalP"/>
    </source>
</evidence>
<dbReference type="SUPFAM" id="SSF56281">
    <property type="entry name" value="Metallo-hydrolase/oxidoreductase"/>
    <property type="match status" value="1"/>
</dbReference>
<dbReference type="Gene3D" id="3.60.15.10">
    <property type="entry name" value="Ribonuclease Z/Hydroxyacylglutathione hydrolase-like"/>
    <property type="match status" value="1"/>
</dbReference>
<dbReference type="PANTHER" id="PTHR42951">
    <property type="entry name" value="METALLO-BETA-LACTAMASE DOMAIN-CONTAINING"/>
    <property type="match status" value="1"/>
</dbReference>
<keyword evidence="1" id="KW-0732">Signal</keyword>
<feature type="signal peptide" evidence="1">
    <location>
        <begin position="1"/>
        <end position="24"/>
    </location>
</feature>
<dbReference type="InterPro" id="IPR036866">
    <property type="entry name" value="RibonucZ/Hydroxyglut_hydro"/>
</dbReference>
<dbReference type="InterPro" id="IPR050855">
    <property type="entry name" value="NDM-1-like"/>
</dbReference>
<organism evidence="3 4">
    <name type="scientific">Sphingomonas natans</name>
    <dbReference type="NCBI Taxonomy" id="3063330"/>
    <lineage>
        <taxon>Bacteria</taxon>
        <taxon>Pseudomonadati</taxon>
        <taxon>Pseudomonadota</taxon>
        <taxon>Alphaproteobacteria</taxon>
        <taxon>Sphingomonadales</taxon>
        <taxon>Sphingomonadaceae</taxon>
        <taxon>Sphingomonas</taxon>
    </lineage>
</organism>
<reference evidence="3" key="1">
    <citation type="submission" date="2023-07" db="EMBL/GenBank/DDBJ databases">
        <authorList>
            <person name="Kim M."/>
        </authorList>
    </citation>
    <scope>NUCLEOTIDE SEQUENCE</scope>
    <source>
        <strain evidence="3">BIUV-7</strain>
    </source>
</reference>